<dbReference type="Proteomes" id="UP000676917">
    <property type="component" value="Unassembled WGS sequence"/>
</dbReference>
<name>A0A919X6V1_9BACI</name>
<keyword evidence="2" id="KW-1185">Reference proteome</keyword>
<protein>
    <recommendedName>
        <fullName evidence="3">DUF4177 domain-containing protein</fullName>
    </recommendedName>
</protein>
<organism evidence="1 2">
    <name type="scientific">Ornithinibacillus bavariensis</name>
    <dbReference type="NCBI Taxonomy" id="545502"/>
    <lineage>
        <taxon>Bacteria</taxon>
        <taxon>Bacillati</taxon>
        <taxon>Bacillota</taxon>
        <taxon>Bacilli</taxon>
        <taxon>Bacillales</taxon>
        <taxon>Bacillaceae</taxon>
        <taxon>Ornithinibacillus</taxon>
    </lineage>
</organism>
<dbReference type="EMBL" id="BORP01000001">
    <property type="protein sequence ID" value="GIO25552.1"/>
    <property type="molecule type" value="Genomic_DNA"/>
</dbReference>
<accession>A0A919X6V1</accession>
<reference evidence="1" key="1">
    <citation type="submission" date="2021-03" db="EMBL/GenBank/DDBJ databases">
        <title>Antimicrobial resistance genes in bacteria isolated from Japanese honey, and their potential for conferring macrolide and lincosamide resistance in the American foulbrood pathogen Paenibacillus larvae.</title>
        <authorList>
            <person name="Okamoto M."/>
            <person name="Kumagai M."/>
            <person name="Kanamori H."/>
            <person name="Takamatsu D."/>
        </authorList>
    </citation>
    <scope>NUCLEOTIDE SEQUENCE</scope>
    <source>
        <strain evidence="1">J43TS3</strain>
    </source>
</reference>
<dbReference type="Pfam" id="PF13783">
    <property type="entry name" value="DUF4177"/>
    <property type="match status" value="1"/>
</dbReference>
<gene>
    <name evidence="1" type="ORF">J43TS3_01630</name>
</gene>
<sequence length="65" mass="7714">MIKWEYLVETWTLSINTADREEFEQELNEYGRDGWELVTIIPNVGDYNDSISIACNQLVFKRKVE</sequence>
<dbReference type="RefSeq" id="WP_212919095.1">
    <property type="nucleotide sequence ID" value="NZ_BORP01000001.1"/>
</dbReference>
<evidence type="ECO:0000313" key="2">
    <source>
        <dbReference type="Proteomes" id="UP000676917"/>
    </source>
</evidence>
<evidence type="ECO:0008006" key="3">
    <source>
        <dbReference type="Google" id="ProtNLM"/>
    </source>
</evidence>
<dbReference type="AlphaFoldDB" id="A0A919X6V1"/>
<comment type="caution">
    <text evidence="1">The sequence shown here is derived from an EMBL/GenBank/DDBJ whole genome shotgun (WGS) entry which is preliminary data.</text>
</comment>
<proteinExistence type="predicted"/>
<dbReference type="InterPro" id="IPR025234">
    <property type="entry name" value="YjzH-like"/>
</dbReference>
<evidence type="ECO:0000313" key="1">
    <source>
        <dbReference type="EMBL" id="GIO25552.1"/>
    </source>
</evidence>